<keyword evidence="4" id="KW-1185">Reference proteome</keyword>
<evidence type="ECO:0000256" key="1">
    <source>
        <dbReference type="ARBA" id="ARBA00005578"/>
    </source>
</evidence>
<proteinExistence type="inferred from homology"/>
<dbReference type="InterPro" id="IPR050961">
    <property type="entry name" value="BolA/IbaG_stress_morph_reg"/>
</dbReference>
<dbReference type="InterPro" id="IPR036065">
    <property type="entry name" value="BolA-like_sf"/>
</dbReference>
<dbReference type="Gene3D" id="3.30.300.90">
    <property type="entry name" value="BolA-like"/>
    <property type="match status" value="1"/>
</dbReference>
<dbReference type="InterPro" id="IPR002634">
    <property type="entry name" value="BolA"/>
</dbReference>
<sequence length="74" mass="8307">MTIQEIREKIQAGLPGAEVEILDPYRDGVHIKAIVKYSGFAGKSVVEQHRMVYSTLKDELKEEVHALGLETKIV</sequence>
<dbReference type="PIRSF" id="PIRSF003113">
    <property type="entry name" value="BolA"/>
    <property type="match status" value="1"/>
</dbReference>
<name>A0ABV5BQ46_9LEPT</name>
<evidence type="ECO:0000256" key="2">
    <source>
        <dbReference type="RuleBase" id="RU003860"/>
    </source>
</evidence>
<organism evidence="3 4">
    <name type="scientific">Leptospira wolffii</name>
    <dbReference type="NCBI Taxonomy" id="409998"/>
    <lineage>
        <taxon>Bacteria</taxon>
        <taxon>Pseudomonadati</taxon>
        <taxon>Spirochaetota</taxon>
        <taxon>Spirochaetia</taxon>
        <taxon>Leptospirales</taxon>
        <taxon>Leptospiraceae</taxon>
        <taxon>Leptospira</taxon>
    </lineage>
</organism>
<protein>
    <submittedName>
        <fullName evidence="3">BolA/IbaG family iron-sulfur metabolism protein</fullName>
    </submittedName>
</protein>
<comment type="caution">
    <text evidence="3">The sequence shown here is derived from an EMBL/GenBank/DDBJ whole genome shotgun (WGS) entry which is preliminary data.</text>
</comment>
<dbReference type="Proteomes" id="UP001580391">
    <property type="component" value="Unassembled WGS sequence"/>
</dbReference>
<evidence type="ECO:0000313" key="4">
    <source>
        <dbReference type="Proteomes" id="UP001580391"/>
    </source>
</evidence>
<dbReference type="PANTHER" id="PTHR46229">
    <property type="entry name" value="BOLA TRANSCRIPTION REGULATOR"/>
    <property type="match status" value="1"/>
</dbReference>
<accession>A0ABV5BQ46</accession>
<reference evidence="3 4" key="1">
    <citation type="submission" date="2024-09" db="EMBL/GenBank/DDBJ databases">
        <title>Taxonomic and Genotyping Characterization of Leptospira Strains isolated from Multiple Sources in Colombia highlights the importance of intermediate species.</title>
        <authorList>
            <person name="Torres Higuera L."/>
            <person name="Rojas Tapias D."/>
            <person name="Jimenez Velasquez S."/>
            <person name="Renjifo Ibanez C."/>
        </authorList>
    </citation>
    <scope>NUCLEOTIDE SEQUENCE [LARGE SCALE GENOMIC DNA]</scope>
    <source>
        <strain evidence="3 4">Lep080</strain>
    </source>
</reference>
<evidence type="ECO:0000313" key="3">
    <source>
        <dbReference type="EMBL" id="MFB5737436.1"/>
    </source>
</evidence>
<gene>
    <name evidence="3" type="ORF">ACE5IX_13000</name>
</gene>
<dbReference type="PANTHER" id="PTHR46229:SF2">
    <property type="entry name" value="BOLA-LIKE PROTEIN 1"/>
    <property type="match status" value="1"/>
</dbReference>
<dbReference type="RefSeq" id="WP_016544900.1">
    <property type="nucleotide sequence ID" value="NZ_JBHILI010000007.1"/>
</dbReference>
<dbReference type="SUPFAM" id="SSF82657">
    <property type="entry name" value="BolA-like"/>
    <property type="match status" value="1"/>
</dbReference>
<dbReference type="Pfam" id="PF01722">
    <property type="entry name" value="BolA"/>
    <property type="match status" value="1"/>
</dbReference>
<comment type="similarity">
    <text evidence="1 2">Belongs to the BolA/IbaG family.</text>
</comment>
<dbReference type="EMBL" id="JBHILJ010000006">
    <property type="protein sequence ID" value="MFB5737436.1"/>
    <property type="molecule type" value="Genomic_DNA"/>
</dbReference>